<dbReference type="InterPro" id="IPR018636">
    <property type="entry name" value="DUF2058"/>
</dbReference>
<dbReference type="Proteomes" id="UP000326287">
    <property type="component" value="Chromosome"/>
</dbReference>
<dbReference type="OrthoDB" id="5294470at2"/>
<gene>
    <name evidence="2" type="ORF">EY643_00990</name>
</gene>
<dbReference type="EMBL" id="CP036422">
    <property type="protein sequence ID" value="QFU74336.1"/>
    <property type="molecule type" value="Genomic_DNA"/>
</dbReference>
<protein>
    <submittedName>
        <fullName evidence="2">DUF2058 domain-containing protein</fullName>
    </submittedName>
</protein>
<sequence>MAGSLQDQLLKAGLTDAKKAKQMAKDKRKQAKVAKSSGIEVVDENKQAARQAIEDKAQRDRELNQVLNDKARRKAINAQIKQLIESSKLEKGRGEIGYNFTDGNKVKKIYVAALEQKQLTAGVLAIAKQGDQYEIVPRPVADKIAERDPARVIFSTEEAGAELTEEEKDWYKDYEVPDDLMW</sequence>
<dbReference type="KEGG" id="halc:EY643_00990"/>
<proteinExistence type="predicted"/>
<feature type="region of interest" description="Disordered" evidence="1">
    <location>
        <begin position="17"/>
        <end position="37"/>
    </location>
</feature>
<keyword evidence="3" id="KW-1185">Reference proteome</keyword>
<dbReference type="RefSeq" id="WP_152660447.1">
    <property type="nucleotide sequence ID" value="NZ_CP036422.1"/>
</dbReference>
<accession>A0A5P9NFP8</accession>
<evidence type="ECO:0000256" key="1">
    <source>
        <dbReference type="SAM" id="MobiDB-lite"/>
    </source>
</evidence>
<dbReference type="Pfam" id="PF09831">
    <property type="entry name" value="DUF2058"/>
    <property type="match status" value="1"/>
</dbReference>
<dbReference type="AlphaFoldDB" id="A0A5P9NFP8"/>
<organism evidence="2 3">
    <name type="scientific">Halioglobus maricola</name>
    <dbReference type="NCBI Taxonomy" id="2601894"/>
    <lineage>
        <taxon>Bacteria</taxon>
        <taxon>Pseudomonadati</taxon>
        <taxon>Pseudomonadota</taxon>
        <taxon>Gammaproteobacteria</taxon>
        <taxon>Cellvibrionales</taxon>
        <taxon>Halieaceae</taxon>
        <taxon>Halioglobus</taxon>
    </lineage>
</organism>
<name>A0A5P9NFP8_9GAMM</name>
<evidence type="ECO:0000313" key="2">
    <source>
        <dbReference type="EMBL" id="QFU74336.1"/>
    </source>
</evidence>
<evidence type="ECO:0000313" key="3">
    <source>
        <dbReference type="Proteomes" id="UP000326287"/>
    </source>
</evidence>
<reference evidence="2 3" key="1">
    <citation type="submission" date="2019-02" db="EMBL/GenBank/DDBJ databases">
        <authorList>
            <person name="Li S.-H."/>
        </authorList>
    </citation>
    <scope>NUCLEOTIDE SEQUENCE [LARGE SCALE GENOMIC DNA]</scope>
    <source>
        <strain evidence="2 3">IMCC14385</strain>
    </source>
</reference>